<feature type="domain" description="DUF1540" evidence="1">
    <location>
        <begin position="15"/>
        <end position="54"/>
    </location>
</feature>
<dbReference type="OrthoDB" id="1739902at2"/>
<gene>
    <name evidence="2" type="ORF">DesyoDRAFT_2246</name>
</gene>
<dbReference type="eggNOG" id="ENOG5033F25">
    <property type="taxonomic scope" value="Bacteria"/>
</dbReference>
<proteinExistence type="predicted"/>
<dbReference type="AlphaFoldDB" id="H5Y3T7"/>
<dbReference type="InterPro" id="IPR011437">
    <property type="entry name" value="DUF1540"/>
</dbReference>
<evidence type="ECO:0000313" key="3">
    <source>
        <dbReference type="Proteomes" id="UP000005104"/>
    </source>
</evidence>
<name>H5Y3T7_9FIRM</name>
<accession>H5Y3T7</accession>
<dbReference type="STRING" id="768710.DesyoDRAFT_2246"/>
<reference evidence="2 3" key="1">
    <citation type="submission" date="2011-11" db="EMBL/GenBank/DDBJ databases">
        <title>The Noncontiguous Finished genome of Desulfosporosinus youngiae DSM 17734.</title>
        <authorList>
            <consortium name="US DOE Joint Genome Institute (JGI-PGF)"/>
            <person name="Lucas S."/>
            <person name="Han J."/>
            <person name="Lapidus A."/>
            <person name="Cheng J.-F."/>
            <person name="Goodwin L."/>
            <person name="Pitluck S."/>
            <person name="Peters L."/>
            <person name="Ovchinnikova G."/>
            <person name="Lu M."/>
            <person name="Land M.L."/>
            <person name="Hauser L."/>
            <person name="Pester M."/>
            <person name="Spring S."/>
            <person name="Ollivier B."/>
            <person name="Rattei T."/>
            <person name="Klenk H.-P."/>
            <person name="Wagner M."/>
            <person name="Loy A."/>
            <person name="Woyke T.J."/>
        </authorList>
    </citation>
    <scope>NUCLEOTIDE SEQUENCE [LARGE SCALE GENOMIC DNA]</scope>
    <source>
        <strain evidence="2 3">DSM 17734</strain>
    </source>
</reference>
<sequence length="57" mass="6236">MSKQVTKMSQPNSGIKCLVNTCHYYGSGDHCHAEKIEVQSPNASTSEMTDCATFLPE</sequence>
<protein>
    <recommendedName>
        <fullName evidence="1">DUF1540 domain-containing protein</fullName>
    </recommendedName>
</protein>
<dbReference type="Proteomes" id="UP000005104">
    <property type="component" value="Chromosome"/>
</dbReference>
<dbReference type="Pfam" id="PF07561">
    <property type="entry name" value="DUF1540"/>
    <property type="match status" value="1"/>
</dbReference>
<organism evidence="2 3">
    <name type="scientific">Desulfosporosinus youngiae DSM 17734</name>
    <dbReference type="NCBI Taxonomy" id="768710"/>
    <lineage>
        <taxon>Bacteria</taxon>
        <taxon>Bacillati</taxon>
        <taxon>Bacillota</taxon>
        <taxon>Clostridia</taxon>
        <taxon>Eubacteriales</taxon>
        <taxon>Desulfitobacteriaceae</taxon>
        <taxon>Desulfosporosinus</taxon>
    </lineage>
</organism>
<keyword evidence="3" id="KW-1185">Reference proteome</keyword>
<dbReference type="EMBL" id="CM001441">
    <property type="protein sequence ID" value="EHQ89331.1"/>
    <property type="molecule type" value="Genomic_DNA"/>
</dbReference>
<evidence type="ECO:0000313" key="2">
    <source>
        <dbReference type="EMBL" id="EHQ89331.1"/>
    </source>
</evidence>
<evidence type="ECO:0000259" key="1">
    <source>
        <dbReference type="Pfam" id="PF07561"/>
    </source>
</evidence>
<dbReference type="RefSeq" id="WP_007782947.1">
    <property type="nucleotide sequence ID" value="NZ_CM001441.1"/>
</dbReference>
<dbReference type="HOGENOM" id="CLU_201605_2_0_9"/>